<evidence type="ECO:0000256" key="4">
    <source>
        <dbReference type="ARBA" id="ARBA00022598"/>
    </source>
</evidence>
<gene>
    <name evidence="15 18" type="primary">ligA</name>
    <name evidence="18" type="ORF">IAD23_04090</name>
</gene>
<dbReference type="FunFam" id="1.10.287.610:FF:000002">
    <property type="entry name" value="DNA ligase"/>
    <property type="match status" value="1"/>
</dbReference>
<feature type="binding site" evidence="15">
    <location>
        <position position="417"/>
    </location>
    <ligand>
        <name>Zn(2+)</name>
        <dbReference type="ChEBI" id="CHEBI:29105"/>
    </ligand>
</feature>
<comment type="catalytic activity">
    <reaction evidence="13 15 16">
        <text>NAD(+) + (deoxyribonucleotide)n-3'-hydroxyl + 5'-phospho-(deoxyribonucleotide)m = (deoxyribonucleotide)n+m + AMP + beta-nicotinamide D-nucleotide.</text>
        <dbReference type="EC" id="6.5.1.2"/>
    </reaction>
</comment>
<organism evidence="18 19">
    <name type="scientific">Candidatus Scybalenecus merdavium</name>
    <dbReference type="NCBI Taxonomy" id="2840939"/>
    <lineage>
        <taxon>Bacteria</taxon>
        <taxon>Bacillati</taxon>
        <taxon>Bacillota</taxon>
        <taxon>Clostridia</taxon>
        <taxon>Eubacteriales</taxon>
        <taxon>Oscillospiraceae</taxon>
        <taxon>Oscillospiraceae incertae sedis</taxon>
        <taxon>Candidatus Scybalenecus</taxon>
    </lineage>
</organism>
<dbReference type="GO" id="GO:0046872">
    <property type="term" value="F:metal ion binding"/>
    <property type="evidence" value="ECO:0007669"/>
    <property type="project" value="UniProtKB-KW"/>
</dbReference>
<dbReference type="InterPro" id="IPR004149">
    <property type="entry name" value="Znf_DNAligase_C4"/>
</dbReference>
<evidence type="ECO:0000256" key="7">
    <source>
        <dbReference type="ARBA" id="ARBA00022763"/>
    </source>
</evidence>
<feature type="active site" description="N6-AMP-lysine intermediate" evidence="15">
    <location>
        <position position="112"/>
    </location>
</feature>
<dbReference type="SMART" id="SM00532">
    <property type="entry name" value="LIGANc"/>
    <property type="match status" value="1"/>
</dbReference>
<evidence type="ECO:0000259" key="17">
    <source>
        <dbReference type="PROSITE" id="PS50172"/>
    </source>
</evidence>
<evidence type="ECO:0000256" key="11">
    <source>
        <dbReference type="ARBA" id="ARBA00023204"/>
    </source>
</evidence>
<dbReference type="InterPro" id="IPR036420">
    <property type="entry name" value="BRCT_dom_sf"/>
</dbReference>
<reference evidence="18" key="1">
    <citation type="submission" date="2020-10" db="EMBL/GenBank/DDBJ databases">
        <authorList>
            <person name="Gilroy R."/>
        </authorList>
    </citation>
    <scope>NUCLEOTIDE SEQUENCE</scope>
    <source>
        <strain evidence="18">CHK176-6737</strain>
    </source>
</reference>
<dbReference type="InterPro" id="IPR003583">
    <property type="entry name" value="Hlx-hairpin-Hlx_DNA-bd_motif"/>
</dbReference>
<dbReference type="InterPro" id="IPR004150">
    <property type="entry name" value="NAD_DNA_ligase_OB"/>
</dbReference>
<dbReference type="GO" id="GO:0006260">
    <property type="term" value="P:DNA replication"/>
    <property type="evidence" value="ECO:0007669"/>
    <property type="project" value="UniProtKB-KW"/>
</dbReference>
<dbReference type="GO" id="GO:0003677">
    <property type="term" value="F:DNA binding"/>
    <property type="evidence" value="ECO:0007669"/>
    <property type="project" value="InterPro"/>
</dbReference>
<dbReference type="InterPro" id="IPR013839">
    <property type="entry name" value="DNAligase_adenylation"/>
</dbReference>
<feature type="binding site" evidence="15">
    <location>
        <position position="133"/>
    </location>
    <ligand>
        <name>NAD(+)</name>
        <dbReference type="ChEBI" id="CHEBI:57540"/>
    </ligand>
</feature>
<dbReference type="CDD" id="cd17748">
    <property type="entry name" value="BRCT_DNA_ligase_like"/>
    <property type="match status" value="1"/>
</dbReference>
<protein>
    <recommendedName>
        <fullName evidence="3 15">DNA ligase</fullName>
        <ecNumber evidence="2 15">6.5.1.2</ecNumber>
    </recommendedName>
    <alternativeName>
        <fullName evidence="15">Polydeoxyribonucleotide synthase [NAD(+)]</fullName>
    </alternativeName>
</protein>
<evidence type="ECO:0000256" key="14">
    <source>
        <dbReference type="ARBA" id="ARBA00060881"/>
    </source>
</evidence>
<dbReference type="PROSITE" id="PS01055">
    <property type="entry name" value="DNA_LIGASE_N1"/>
    <property type="match status" value="1"/>
</dbReference>
<dbReference type="Pfam" id="PF03120">
    <property type="entry name" value="OB_DNA_ligase"/>
    <property type="match status" value="1"/>
</dbReference>
<dbReference type="SUPFAM" id="SSF56091">
    <property type="entry name" value="DNA ligase/mRNA capping enzyme, catalytic domain"/>
    <property type="match status" value="1"/>
</dbReference>
<evidence type="ECO:0000256" key="16">
    <source>
        <dbReference type="RuleBase" id="RU000618"/>
    </source>
</evidence>
<evidence type="ECO:0000256" key="13">
    <source>
        <dbReference type="ARBA" id="ARBA00034005"/>
    </source>
</evidence>
<dbReference type="SUPFAM" id="SSF52113">
    <property type="entry name" value="BRCT domain"/>
    <property type="match status" value="1"/>
</dbReference>
<dbReference type="Pfam" id="PF14520">
    <property type="entry name" value="HHH_5"/>
    <property type="match status" value="1"/>
</dbReference>
<keyword evidence="7 15" id="KW-0227">DNA damage</keyword>
<feature type="binding site" evidence="15">
    <location>
        <position position="284"/>
    </location>
    <ligand>
        <name>NAD(+)</name>
        <dbReference type="ChEBI" id="CHEBI:57540"/>
    </ligand>
</feature>
<dbReference type="PANTHER" id="PTHR23389:SF9">
    <property type="entry name" value="DNA LIGASE"/>
    <property type="match status" value="1"/>
</dbReference>
<dbReference type="Gene3D" id="3.30.470.30">
    <property type="entry name" value="DNA ligase/mRNA capping enzyme"/>
    <property type="match status" value="1"/>
</dbReference>
<comment type="function">
    <text evidence="1 15">DNA ligase that catalyzes the formation of phosphodiester linkages between 5'-phosphoryl and 3'-hydroxyl groups in double-stranded DNA using NAD as a coenzyme and as the energy source for the reaction. It is essential for DNA replication and repair of damaged DNA.</text>
</comment>
<feature type="binding site" evidence="15">
    <location>
        <position position="399"/>
    </location>
    <ligand>
        <name>Zn(2+)</name>
        <dbReference type="ChEBI" id="CHEBI:29105"/>
    </ligand>
</feature>
<dbReference type="Pfam" id="PF12826">
    <property type="entry name" value="HHH_2"/>
    <property type="match status" value="1"/>
</dbReference>
<dbReference type="InterPro" id="IPR018239">
    <property type="entry name" value="DNA_ligase_AS"/>
</dbReference>
<evidence type="ECO:0000256" key="10">
    <source>
        <dbReference type="ARBA" id="ARBA00023027"/>
    </source>
</evidence>
<proteinExistence type="inferred from homology"/>
<dbReference type="PANTHER" id="PTHR23389">
    <property type="entry name" value="CHROMOSOME TRANSMISSION FIDELITY FACTOR 18"/>
    <property type="match status" value="1"/>
</dbReference>
<evidence type="ECO:0000256" key="9">
    <source>
        <dbReference type="ARBA" id="ARBA00022842"/>
    </source>
</evidence>
<evidence type="ECO:0000256" key="1">
    <source>
        <dbReference type="ARBA" id="ARBA00004067"/>
    </source>
</evidence>
<evidence type="ECO:0000256" key="12">
    <source>
        <dbReference type="ARBA" id="ARBA00023211"/>
    </source>
</evidence>
<sequence length="657" mass="72296">MQEIQQKIEELKKTIRYHSDRYYNDDAPEIEDYEYDMLMRRLQQLEAAYPMYATPDSPTQRVGGKADNTFESVVHTVRMESLQDAFSQEELCDFDRRVQEAAGACAYTVEPKIDGLSVSLEYRDGVFFRGSTRGDGDVGEDVTANLRVIRSIPLQLAEPLPYLEVRGEVYMPKKSFARLVDRQLLNDEKPFKNPRNAAAGSLRQKDSAVTKSRGLDIFVFNVQQIEGHTLRTHKESLDYLKSLGFHVIPSYKQVHDFSDALAEVARIGESRGSLEYDIDGAVIKVDDFALRESLGSTAKFPKWAVAFKYPPEEKQTKLIDIEINVGRTGVLTPTAVLEPVHLAGTTVSRATLHNLNFIQEKGIAIGDTVTVRKAGDIIPEVLCVSAHGGNPVYTFPDVCPSCGSAVVQDEEEAAIRCINPACPAQLLRNLIHFCSRDAMDIEGLGPSILEQFVQNDMVRSASDLYTLQRDAILQLEGFQEKSADNILSAVEKSKENDLSRLLFALGIRHIGAKAAKLLAQHFGTMDAVEAASVEEIGAIDGFGQIMAESVAAYFKTEKAQTLVAGLKACGVNMACRLQTVDRRFAGKTFVLTGTLPTMKRSEAQKLIESFGGKCASSVSKKTDYVVAGEAAGSKLDKANQLGVPVIGEDELKEMTAV</sequence>
<accession>A0A9D1MV10</accession>
<feature type="binding site" evidence="15">
    <location>
        <begin position="81"/>
        <end position="82"/>
    </location>
    <ligand>
        <name>NAD(+)</name>
        <dbReference type="ChEBI" id="CHEBI:57540"/>
    </ligand>
</feature>
<dbReference type="GO" id="GO:0006281">
    <property type="term" value="P:DNA repair"/>
    <property type="evidence" value="ECO:0007669"/>
    <property type="project" value="UniProtKB-KW"/>
</dbReference>
<keyword evidence="9 15" id="KW-0460">Magnesium</keyword>
<feature type="binding site" evidence="15">
    <location>
        <position position="422"/>
    </location>
    <ligand>
        <name>Zn(2+)</name>
        <dbReference type="ChEBI" id="CHEBI:29105"/>
    </ligand>
</feature>
<keyword evidence="8 15" id="KW-0862">Zinc</keyword>
<dbReference type="GO" id="GO:0003911">
    <property type="term" value="F:DNA ligase (NAD+) activity"/>
    <property type="evidence" value="ECO:0007669"/>
    <property type="project" value="UniProtKB-UniRule"/>
</dbReference>
<dbReference type="AlphaFoldDB" id="A0A9D1MV10"/>
<dbReference type="NCBIfam" id="NF005932">
    <property type="entry name" value="PRK07956.1"/>
    <property type="match status" value="1"/>
</dbReference>
<dbReference type="PIRSF" id="PIRSF001604">
    <property type="entry name" value="LigA"/>
    <property type="match status" value="1"/>
</dbReference>
<dbReference type="GO" id="GO:0005829">
    <property type="term" value="C:cytosol"/>
    <property type="evidence" value="ECO:0007669"/>
    <property type="project" value="TreeGrafter"/>
</dbReference>
<reference evidence="18" key="2">
    <citation type="journal article" date="2021" name="PeerJ">
        <title>Extensive microbial diversity within the chicken gut microbiome revealed by metagenomics and culture.</title>
        <authorList>
            <person name="Gilroy R."/>
            <person name="Ravi A."/>
            <person name="Getino M."/>
            <person name="Pursley I."/>
            <person name="Horton D.L."/>
            <person name="Alikhan N.F."/>
            <person name="Baker D."/>
            <person name="Gharbi K."/>
            <person name="Hall N."/>
            <person name="Watson M."/>
            <person name="Adriaenssens E.M."/>
            <person name="Foster-Nyarko E."/>
            <person name="Jarju S."/>
            <person name="Secka A."/>
            <person name="Antonio M."/>
            <person name="Oren A."/>
            <person name="Chaudhuri R.R."/>
            <person name="La Ragione R."/>
            <person name="Hildebrand F."/>
            <person name="Pallen M.J."/>
        </authorList>
    </citation>
    <scope>NUCLEOTIDE SEQUENCE</scope>
    <source>
        <strain evidence="18">CHK176-6737</strain>
    </source>
</reference>
<evidence type="ECO:0000256" key="8">
    <source>
        <dbReference type="ARBA" id="ARBA00022833"/>
    </source>
</evidence>
<keyword evidence="4 15" id="KW-0436">Ligase</keyword>
<feature type="binding site" evidence="15">
    <location>
        <position position="308"/>
    </location>
    <ligand>
        <name>NAD(+)</name>
        <dbReference type="ChEBI" id="CHEBI:57540"/>
    </ligand>
</feature>
<dbReference type="SUPFAM" id="SSF47781">
    <property type="entry name" value="RuvA domain 2-like"/>
    <property type="match status" value="1"/>
</dbReference>
<dbReference type="CDD" id="cd00114">
    <property type="entry name" value="LIGANc"/>
    <property type="match status" value="1"/>
</dbReference>
<dbReference type="InterPro" id="IPR001679">
    <property type="entry name" value="DNA_ligase"/>
</dbReference>
<evidence type="ECO:0000313" key="18">
    <source>
        <dbReference type="EMBL" id="HIU69117.1"/>
    </source>
</evidence>
<dbReference type="PROSITE" id="PS01056">
    <property type="entry name" value="DNA_LIGASE_N2"/>
    <property type="match status" value="1"/>
</dbReference>
<keyword evidence="11 15" id="KW-0234">DNA repair</keyword>
<dbReference type="InterPro" id="IPR010994">
    <property type="entry name" value="RuvA_2-like"/>
</dbReference>
<feature type="binding site" evidence="15">
    <location>
        <position position="168"/>
    </location>
    <ligand>
        <name>NAD(+)</name>
        <dbReference type="ChEBI" id="CHEBI:57540"/>
    </ligand>
</feature>
<dbReference type="InterPro" id="IPR012340">
    <property type="entry name" value="NA-bd_OB-fold"/>
</dbReference>
<dbReference type="Pfam" id="PF00533">
    <property type="entry name" value="BRCT"/>
    <property type="match status" value="1"/>
</dbReference>
<feature type="binding site" evidence="15">
    <location>
        <position position="110"/>
    </location>
    <ligand>
        <name>NAD(+)</name>
        <dbReference type="ChEBI" id="CHEBI:57540"/>
    </ligand>
</feature>
<dbReference type="EMBL" id="DVNM01000021">
    <property type="protein sequence ID" value="HIU69117.1"/>
    <property type="molecule type" value="Genomic_DNA"/>
</dbReference>
<dbReference type="PROSITE" id="PS50172">
    <property type="entry name" value="BRCT"/>
    <property type="match status" value="1"/>
</dbReference>
<dbReference type="InterPro" id="IPR041663">
    <property type="entry name" value="DisA/LigA_HHH"/>
</dbReference>
<feature type="binding site" evidence="15">
    <location>
        <begin position="32"/>
        <end position="36"/>
    </location>
    <ligand>
        <name>NAD(+)</name>
        <dbReference type="ChEBI" id="CHEBI:57540"/>
    </ligand>
</feature>
<dbReference type="EC" id="6.5.1.2" evidence="2 15"/>
<keyword evidence="6 15" id="KW-0479">Metal-binding</keyword>
<dbReference type="Gene3D" id="2.40.50.140">
    <property type="entry name" value="Nucleic acid-binding proteins"/>
    <property type="match status" value="1"/>
</dbReference>
<dbReference type="Pfam" id="PF03119">
    <property type="entry name" value="DNA_ligase_ZBD"/>
    <property type="match status" value="1"/>
</dbReference>
<evidence type="ECO:0000256" key="15">
    <source>
        <dbReference type="HAMAP-Rule" id="MF_01588"/>
    </source>
</evidence>
<evidence type="ECO:0000256" key="3">
    <source>
        <dbReference type="ARBA" id="ARBA00013308"/>
    </source>
</evidence>
<dbReference type="HAMAP" id="MF_01588">
    <property type="entry name" value="DNA_ligase_A"/>
    <property type="match status" value="1"/>
</dbReference>
<feature type="domain" description="BRCT" evidence="17">
    <location>
        <begin position="579"/>
        <end position="657"/>
    </location>
</feature>
<dbReference type="Pfam" id="PF01653">
    <property type="entry name" value="DNA_ligase_aden"/>
    <property type="match status" value="1"/>
</dbReference>
<dbReference type="InterPro" id="IPR013840">
    <property type="entry name" value="DNAligase_N"/>
</dbReference>
<dbReference type="FunFam" id="1.10.150.20:FF:000007">
    <property type="entry name" value="DNA ligase"/>
    <property type="match status" value="1"/>
</dbReference>
<comment type="caution">
    <text evidence="18">The sequence shown here is derived from an EMBL/GenBank/DDBJ whole genome shotgun (WGS) entry which is preliminary data.</text>
</comment>
<keyword evidence="5 15" id="KW-0235">DNA replication</keyword>
<dbReference type="FunFam" id="1.10.150.20:FF:000006">
    <property type="entry name" value="DNA ligase"/>
    <property type="match status" value="1"/>
</dbReference>
<comment type="cofactor">
    <cofactor evidence="15">
        <name>Mg(2+)</name>
        <dbReference type="ChEBI" id="CHEBI:18420"/>
    </cofactor>
    <cofactor evidence="15">
        <name>Mn(2+)</name>
        <dbReference type="ChEBI" id="CHEBI:29035"/>
    </cofactor>
</comment>
<keyword evidence="10 15" id="KW-0520">NAD</keyword>
<feature type="binding site" evidence="15">
    <location>
        <position position="402"/>
    </location>
    <ligand>
        <name>Zn(2+)</name>
        <dbReference type="ChEBI" id="CHEBI:29105"/>
    </ligand>
</feature>
<comment type="similarity">
    <text evidence="14 15">Belongs to the NAD-dependent DNA ligase family. LigA subfamily.</text>
</comment>
<dbReference type="InterPro" id="IPR001357">
    <property type="entry name" value="BRCT_dom"/>
</dbReference>
<evidence type="ECO:0000256" key="6">
    <source>
        <dbReference type="ARBA" id="ARBA00022723"/>
    </source>
</evidence>
<dbReference type="Gene3D" id="3.40.50.10190">
    <property type="entry name" value="BRCT domain"/>
    <property type="match status" value="1"/>
</dbReference>
<dbReference type="Gene3D" id="6.20.10.30">
    <property type="match status" value="1"/>
</dbReference>
<dbReference type="InterPro" id="IPR033136">
    <property type="entry name" value="DNA_ligase_CS"/>
</dbReference>
<keyword evidence="12 15" id="KW-0464">Manganese</keyword>
<dbReference type="Proteomes" id="UP000824125">
    <property type="component" value="Unassembled WGS sequence"/>
</dbReference>
<name>A0A9D1MV10_9FIRM</name>
<evidence type="ECO:0000313" key="19">
    <source>
        <dbReference type="Proteomes" id="UP000824125"/>
    </source>
</evidence>
<dbReference type="NCBIfam" id="TIGR00575">
    <property type="entry name" value="dnlj"/>
    <property type="match status" value="1"/>
</dbReference>
<dbReference type="FunFam" id="2.40.50.140:FF:000012">
    <property type="entry name" value="DNA ligase"/>
    <property type="match status" value="1"/>
</dbReference>
<dbReference type="SMART" id="SM00292">
    <property type="entry name" value="BRCT"/>
    <property type="match status" value="1"/>
</dbReference>
<dbReference type="SMART" id="SM00278">
    <property type="entry name" value="HhH1"/>
    <property type="match status" value="4"/>
</dbReference>
<evidence type="ECO:0000256" key="2">
    <source>
        <dbReference type="ARBA" id="ARBA00012722"/>
    </source>
</evidence>
<dbReference type="Gene3D" id="1.10.150.20">
    <property type="entry name" value="5' to 3' exonuclease, C-terminal subdomain"/>
    <property type="match status" value="2"/>
</dbReference>
<dbReference type="FunFam" id="3.30.470.30:FF:000001">
    <property type="entry name" value="DNA ligase"/>
    <property type="match status" value="1"/>
</dbReference>
<evidence type="ECO:0000256" key="5">
    <source>
        <dbReference type="ARBA" id="ARBA00022705"/>
    </source>
</evidence>
<dbReference type="SUPFAM" id="SSF50249">
    <property type="entry name" value="Nucleic acid-binding proteins"/>
    <property type="match status" value="1"/>
</dbReference>
<dbReference type="Gene3D" id="1.10.287.610">
    <property type="entry name" value="Helix hairpin bin"/>
    <property type="match status" value="1"/>
</dbReference>